<dbReference type="InterPro" id="IPR013785">
    <property type="entry name" value="Aldolase_TIM"/>
</dbReference>
<comment type="similarity">
    <text evidence="2">Belongs to the DapA family.</text>
</comment>
<dbReference type="RefSeq" id="WP_275470917.1">
    <property type="nucleotide sequence ID" value="NZ_JAPDSH010000002.1"/>
</dbReference>
<dbReference type="PRINTS" id="PR00146">
    <property type="entry name" value="DHPICSNTHASE"/>
</dbReference>
<dbReference type="PANTHER" id="PTHR42849">
    <property type="entry name" value="N-ACETYLNEURAMINATE LYASE"/>
    <property type="match status" value="1"/>
</dbReference>
<dbReference type="EMBL" id="JAPDSH010000002">
    <property type="protein sequence ID" value="MDF0479266.1"/>
    <property type="molecule type" value="Genomic_DNA"/>
</dbReference>
<proteinExistence type="inferred from homology"/>
<protein>
    <submittedName>
        <fullName evidence="3">Dihydrodipicolinate synthase family protein</fullName>
    </submittedName>
</protein>
<dbReference type="SMART" id="SM01130">
    <property type="entry name" value="DHDPS"/>
    <property type="match status" value="1"/>
</dbReference>
<keyword evidence="4" id="KW-1185">Reference proteome</keyword>
<evidence type="ECO:0000313" key="3">
    <source>
        <dbReference type="EMBL" id="MDF0479266.1"/>
    </source>
</evidence>
<keyword evidence="1 2" id="KW-0456">Lyase</keyword>
<name>A0ABT5WZU4_9ENTE</name>
<sequence>MKNLDKYKGIIPAFYACYDDEGNISPERIQKLATYYLEKGVKGLYVGGSSGECIYQTVEERKLVLENVMEAVGGKMTIIAHIAAPSTRDSVELAKHAESLGVDALAAIPPIYFVLPEASIEAYWTSMIEATSLDFIIYNIPQTTGYALSVDLFKKMMEKDQVIGVKNSSMPVMDINVFKLNSEKESIIFNGPDEQFVGGRVMGADAGIGGTYGVMPELFLEADKCIKEKNMEKAFEIQTAINEIIFKMLSYGGNLYDVMKLILGMNGVEVGRVRGPLSPVAKDREASVVEAKEMIDAAISKFC</sequence>
<gene>
    <name evidence="3" type="ORF">OL233_03100</name>
</gene>
<dbReference type="Proteomes" id="UP001147148">
    <property type="component" value="Unassembled WGS sequence"/>
</dbReference>
<comment type="caution">
    <text evidence="3">The sequence shown here is derived from an EMBL/GenBank/DDBJ whole genome shotgun (WGS) entry which is preliminary data.</text>
</comment>
<evidence type="ECO:0000256" key="2">
    <source>
        <dbReference type="PIRNR" id="PIRNR001365"/>
    </source>
</evidence>
<dbReference type="Gene3D" id="3.20.20.70">
    <property type="entry name" value="Aldolase class I"/>
    <property type="match status" value="1"/>
</dbReference>
<dbReference type="SUPFAM" id="SSF51569">
    <property type="entry name" value="Aldolase"/>
    <property type="match status" value="1"/>
</dbReference>
<evidence type="ECO:0000313" key="4">
    <source>
        <dbReference type="Proteomes" id="UP001147148"/>
    </source>
</evidence>
<evidence type="ECO:0000256" key="1">
    <source>
        <dbReference type="ARBA" id="ARBA00023239"/>
    </source>
</evidence>
<dbReference type="PIRSF" id="PIRSF001365">
    <property type="entry name" value="DHDPS"/>
    <property type="match status" value="1"/>
</dbReference>
<dbReference type="InterPro" id="IPR002220">
    <property type="entry name" value="DapA-like"/>
</dbReference>
<dbReference type="Pfam" id="PF00701">
    <property type="entry name" value="DHDPS"/>
    <property type="match status" value="1"/>
</dbReference>
<dbReference type="PANTHER" id="PTHR42849:SF1">
    <property type="entry name" value="N-ACETYLNEURAMINATE LYASE"/>
    <property type="match status" value="1"/>
</dbReference>
<organism evidence="3 4">
    <name type="scientific">Vagococcus proximus</name>
    <dbReference type="NCBI Taxonomy" id="2991417"/>
    <lineage>
        <taxon>Bacteria</taxon>
        <taxon>Bacillati</taxon>
        <taxon>Bacillota</taxon>
        <taxon>Bacilli</taxon>
        <taxon>Lactobacillales</taxon>
        <taxon>Enterococcaceae</taxon>
        <taxon>Vagococcus</taxon>
    </lineage>
</organism>
<reference evidence="3" key="1">
    <citation type="submission" date="2022-10" db="EMBL/GenBank/DDBJ databases">
        <title>Vagococcus sp. isolated from poultry meat.</title>
        <authorList>
            <person name="Johansson P."/>
            <person name="Bjorkroth J."/>
        </authorList>
    </citation>
    <scope>NUCLEOTIDE SEQUENCE</scope>
    <source>
        <strain evidence="3">PNs007</strain>
    </source>
</reference>
<accession>A0ABT5WZU4</accession>